<accession>A0AAV1UF10</accession>
<evidence type="ECO:0000313" key="2">
    <source>
        <dbReference type="Proteomes" id="UP001162060"/>
    </source>
</evidence>
<dbReference type="Proteomes" id="UP001162060">
    <property type="component" value="Unassembled WGS sequence"/>
</dbReference>
<organism evidence="1 2">
    <name type="scientific">Peronospora matthiolae</name>
    <dbReference type="NCBI Taxonomy" id="2874970"/>
    <lineage>
        <taxon>Eukaryota</taxon>
        <taxon>Sar</taxon>
        <taxon>Stramenopiles</taxon>
        <taxon>Oomycota</taxon>
        <taxon>Peronosporomycetes</taxon>
        <taxon>Peronosporales</taxon>
        <taxon>Peronosporaceae</taxon>
        <taxon>Peronospora</taxon>
    </lineage>
</organism>
<protein>
    <submittedName>
        <fullName evidence="1">Uncharacterized protein</fullName>
    </submittedName>
</protein>
<comment type="caution">
    <text evidence="1">The sequence shown here is derived from an EMBL/GenBank/DDBJ whole genome shotgun (WGS) entry which is preliminary data.</text>
</comment>
<gene>
    <name evidence="1" type="ORF">PM001_LOCUS17372</name>
</gene>
<dbReference type="EMBL" id="CAKLBY020000188">
    <property type="protein sequence ID" value="CAK7932222.1"/>
    <property type="molecule type" value="Genomic_DNA"/>
</dbReference>
<sequence>MASGQALRERYLKPHLTAQGHYKERFDVQARGAPVTPVKGIHILLSAGEKESEENDAFVRWVHRIRRLSSMSALRASVNMADVRLERNLRYDDAKLKARGQLRNPTRVRFGYYGSREC</sequence>
<proteinExistence type="predicted"/>
<dbReference type="AlphaFoldDB" id="A0AAV1UF10"/>
<name>A0AAV1UF10_9STRA</name>
<reference evidence="1" key="1">
    <citation type="submission" date="2024-01" db="EMBL/GenBank/DDBJ databases">
        <authorList>
            <person name="Webb A."/>
        </authorList>
    </citation>
    <scope>NUCLEOTIDE SEQUENCE</scope>
    <source>
        <strain evidence="1">Pm1</strain>
    </source>
</reference>
<evidence type="ECO:0000313" key="1">
    <source>
        <dbReference type="EMBL" id="CAK7932222.1"/>
    </source>
</evidence>